<dbReference type="SMART" id="SM00304">
    <property type="entry name" value="HAMP"/>
    <property type="match status" value="1"/>
</dbReference>
<dbReference type="InterPro" id="IPR003660">
    <property type="entry name" value="HAMP_dom"/>
</dbReference>
<evidence type="ECO:0000256" key="7">
    <source>
        <dbReference type="PROSITE-ProRule" id="PRU00284"/>
    </source>
</evidence>
<evidence type="ECO:0000256" key="5">
    <source>
        <dbReference type="ARBA" id="ARBA00023224"/>
    </source>
</evidence>
<evidence type="ECO:0000256" key="1">
    <source>
        <dbReference type="ARBA" id="ARBA00004141"/>
    </source>
</evidence>
<comment type="caution">
    <text evidence="11">The sequence shown here is derived from an EMBL/GenBank/DDBJ whole genome shotgun (WGS) entry which is preliminary data.</text>
</comment>
<dbReference type="PRINTS" id="PR00260">
    <property type="entry name" value="CHEMTRNSDUCR"/>
</dbReference>
<dbReference type="SUPFAM" id="SSF58104">
    <property type="entry name" value="Methyl-accepting chemotaxis protein (MCP) signaling domain"/>
    <property type="match status" value="1"/>
</dbReference>
<organism evidence="11 12">
    <name type="scientific">Shewanella gaetbuli</name>
    <dbReference type="NCBI Taxonomy" id="220752"/>
    <lineage>
        <taxon>Bacteria</taxon>
        <taxon>Pseudomonadati</taxon>
        <taxon>Pseudomonadota</taxon>
        <taxon>Gammaproteobacteria</taxon>
        <taxon>Alteromonadales</taxon>
        <taxon>Shewanellaceae</taxon>
        <taxon>Shewanella</taxon>
    </lineage>
</organism>
<dbReference type="InterPro" id="IPR004089">
    <property type="entry name" value="MCPsignal_dom"/>
</dbReference>
<dbReference type="Pfam" id="PF00672">
    <property type="entry name" value="HAMP"/>
    <property type="match status" value="1"/>
</dbReference>
<feature type="transmembrane region" description="Helical" evidence="8">
    <location>
        <begin position="178"/>
        <end position="199"/>
    </location>
</feature>
<proteinExistence type="inferred from homology"/>
<evidence type="ECO:0000256" key="6">
    <source>
        <dbReference type="ARBA" id="ARBA00029447"/>
    </source>
</evidence>
<dbReference type="Gene3D" id="1.10.287.950">
    <property type="entry name" value="Methyl-accepting chemotaxis protein"/>
    <property type="match status" value="1"/>
</dbReference>
<dbReference type="EMBL" id="JAKIKP010000004">
    <property type="protein sequence ID" value="MCL1142634.1"/>
    <property type="molecule type" value="Genomic_DNA"/>
</dbReference>
<dbReference type="Pfam" id="PF00015">
    <property type="entry name" value="MCPsignal"/>
    <property type="match status" value="1"/>
</dbReference>
<dbReference type="Proteomes" id="UP001139333">
    <property type="component" value="Unassembled WGS sequence"/>
</dbReference>
<dbReference type="InterPro" id="IPR004090">
    <property type="entry name" value="Chemotax_Me-accpt_rcpt"/>
</dbReference>
<sequence>MIAILRQLTILKRLFIILILAAIGTVTFGSFSIKEQYDNLKTEKFHQLESILTQFNATVKHLNNHHFSLSDIINLANSLTEQSQYPIVIVDANKQILTLNEQINLPQSTINTIKDNDGKLSIDNLLEQSKSANIATADITFTNGSQQLFAALYNPTHQFYILASADSEDLNSTLNQVIYNYLIIMLLISAPIFLFFLLLNHSITQPINTVIATMKDIAAGEGDLRHRLDENGNDEVSELAKAFNMFVIKIANVVAELNPIVNKLNDNSAQLLKAVSTSQNSSNNVNQETQSVAAAIHEMLTTTQDMARNTQQTAESANDVTEQAKHGQLLMESTVVQSVSLGKELQHNVEVSKTLYQSSNEISSILEVIKSIAEQTNLLALNAAIEAARAGAHGRGFAVVADEVRALANRTQDSTNEISQIVAKIHKGIESLSQSNHQTLQQSDELQTKAVETSDAMEAILTLVANINDMTTQLASATEQQAMVTEEINKNITSITELTQQVVLTNQTNENEAIQLESISQTMDNTLKQFKI</sequence>
<dbReference type="SMART" id="SM00283">
    <property type="entry name" value="MA"/>
    <property type="match status" value="1"/>
</dbReference>
<evidence type="ECO:0000259" key="9">
    <source>
        <dbReference type="PROSITE" id="PS50111"/>
    </source>
</evidence>
<comment type="similarity">
    <text evidence="6">Belongs to the methyl-accepting chemotaxis (MCP) protein family.</text>
</comment>
<keyword evidence="4 8" id="KW-0472">Membrane</keyword>
<evidence type="ECO:0000313" key="11">
    <source>
        <dbReference type="EMBL" id="MCL1142634.1"/>
    </source>
</evidence>
<evidence type="ECO:0000256" key="4">
    <source>
        <dbReference type="ARBA" id="ARBA00023136"/>
    </source>
</evidence>
<evidence type="ECO:0000256" key="8">
    <source>
        <dbReference type="SAM" id="Phobius"/>
    </source>
</evidence>
<reference evidence="11" key="1">
    <citation type="submission" date="2022-01" db="EMBL/GenBank/DDBJ databases">
        <title>Whole genome-based taxonomy of the Shewanellaceae.</title>
        <authorList>
            <person name="Martin-Rodriguez A.J."/>
        </authorList>
    </citation>
    <scope>NUCLEOTIDE SEQUENCE</scope>
    <source>
        <strain evidence="11">DSM 16422</strain>
    </source>
</reference>
<evidence type="ECO:0000256" key="2">
    <source>
        <dbReference type="ARBA" id="ARBA00022692"/>
    </source>
</evidence>
<feature type="domain" description="HAMP" evidence="10">
    <location>
        <begin position="201"/>
        <end position="255"/>
    </location>
</feature>
<keyword evidence="3 8" id="KW-1133">Transmembrane helix</keyword>
<evidence type="ECO:0000256" key="3">
    <source>
        <dbReference type="ARBA" id="ARBA00022989"/>
    </source>
</evidence>
<dbReference type="GO" id="GO:0007165">
    <property type="term" value="P:signal transduction"/>
    <property type="evidence" value="ECO:0007669"/>
    <property type="project" value="UniProtKB-KW"/>
</dbReference>
<gene>
    <name evidence="11" type="ORF">L2672_08030</name>
</gene>
<dbReference type="FunFam" id="1.10.287.950:FF:000001">
    <property type="entry name" value="Methyl-accepting chemotaxis sensory transducer"/>
    <property type="match status" value="1"/>
</dbReference>
<keyword evidence="2 8" id="KW-0812">Transmembrane</keyword>
<accession>A0A9X1ZHX2</accession>
<feature type="domain" description="Methyl-accepting transducer" evidence="9">
    <location>
        <begin position="260"/>
        <end position="496"/>
    </location>
</feature>
<feature type="transmembrane region" description="Helical" evidence="8">
    <location>
        <begin position="14"/>
        <end position="33"/>
    </location>
</feature>
<dbReference type="GO" id="GO:0004888">
    <property type="term" value="F:transmembrane signaling receptor activity"/>
    <property type="evidence" value="ECO:0007669"/>
    <property type="project" value="InterPro"/>
</dbReference>
<comment type="subcellular location">
    <subcellularLocation>
        <location evidence="1">Membrane</location>
        <topology evidence="1">Multi-pass membrane protein</topology>
    </subcellularLocation>
</comment>
<dbReference type="PANTHER" id="PTHR32089:SF119">
    <property type="entry name" value="METHYL-ACCEPTING CHEMOTAXIS PROTEIN CTPL"/>
    <property type="match status" value="1"/>
</dbReference>
<keyword evidence="12" id="KW-1185">Reference proteome</keyword>
<protein>
    <submittedName>
        <fullName evidence="11">Methyl-accepting chemotaxis protein</fullName>
    </submittedName>
</protein>
<dbReference type="PROSITE" id="PS50111">
    <property type="entry name" value="CHEMOTAXIS_TRANSDUC_2"/>
    <property type="match status" value="1"/>
</dbReference>
<dbReference type="CDD" id="cd06225">
    <property type="entry name" value="HAMP"/>
    <property type="match status" value="1"/>
</dbReference>
<keyword evidence="5 7" id="KW-0807">Transducer</keyword>
<dbReference type="PANTHER" id="PTHR32089">
    <property type="entry name" value="METHYL-ACCEPTING CHEMOTAXIS PROTEIN MCPB"/>
    <property type="match status" value="1"/>
</dbReference>
<evidence type="ECO:0000259" key="10">
    <source>
        <dbReference type="PROSITE" id="PS50885"/>
    </source>
</evidence>
<name>A0A9X1ZHX2_9GAMM</name>
<dbReference type="GO" id="GO:0006935">
    <property type="term" value="P:chemotaxis"/>
    <property type="evidence" value="ECO:0007669"/>
    <property type="project" value="InterPro"/>
</dbReference>
<dbReference type="AlphaFoldDB" id="A0A9X1ZHX2"/>
<dbReference type="RefSeq" id="WP_248995310.1">
    <property type="nucleotide sequence ID" value="NZ_JAKIKP010000004.1"/>
</dbReference>
<evidence type="ECO:0000313" key="12">
    <source>
        <dbReference type="Proteomes" id="UP001139333"/>
    </source>
</evidence>
<dbReference type="PROSITE" id="PS50885">
    <property type="entry name" value="HAMP"/>
    <property type="match status" value="1"/>
</dbReference>
<dbReference type="GO" id="GO:0016020">
    <property type="term" value="C:membrane"/>
    <property type="evidence" value="ECO:0007669"/>
    <property type="project" value="UniProtKB-SubCell"/>
</dbReference>